<dbReference type="SUPFAM" id="SSF81383">
    <property type="entry name" value="F-box domain"/>
    <property type="match status" value="1"/>
</dbReference>
<protein>
    <recommendedName>
        <fullName evidence="1">F-box domain-containing protein</fullName>
    </recommendedName>
</protein>
<sequence length="259" mass="29923">MLNNLPVECLSIILSFLSIREKLKLRSTCKLWNEIVIYLNKRQKRLTLWTPFDQDSYVYFDYEQTVKLEVVKICYLDSAISQTLAKIFPFIQTLCIDNLKTDEKAINVLTKAFSNLKNIHLINLRNLNINRVLFKLAEDCDIRRLEIRIYDYVNGVEEQTMNFVAIKCPKIEKLSLFSATRTNIIKGSFLLAMKHLKSLHLRGCINISSEHYNVLIQESGSNLTSIEIDITSRFSSSVIPLIANNSFSFKRSIAIDMQA</sequence>
<dbReference type="InterPro" id="IPR001810">
    <property type="entry name" value="F-box_dom"/>
</dbReference>
<dbReference type="Proteomes" id="UP000285301">
    <property type="component" value="Unassembled WGS sequence"/>
</dbReference>
<dbReference type="Gene3D" id="1.20.1280.50">
    <property type="match status" value="1"/>
</dbReference>
<dbReference type="SMART" id="SM00256">
    <property type="entry name" value="FBOX"/>
    <property type="match status" value="1"/>
</dbReference>
<dbReference type="InterPro" id="IPR032675">
    <property type="entry name" value="LRR_dom_sf"/>
</dbReference>
<evidence type="ECO:0000259" key="1">
    <source>
        <dbReference type="PROSITE" id="PS50181"/>
    </source>
</evidence>
<name>A0A443QL70_9ACAR</name>
<dbReference type="SUPFAM" id="SSF52047">
    <property type="entry name" value="RNI-like"/>
    <property type="match status" value="1"/>
</dbReference>
<dbReference type="PROSITE" id="PS50181">
    <property type="entry name" value="FBOX"/>
    <property type="match status" value="1"/>
</dbReference>
<evidence type="ECO:0000313" key="3">
    <source>
        <dbReference type="Proteomes" id="UP000285301"/>
    </source>
</evidence>
<reference evidence="2 3" key="1">
    <citation type="journal article" date="2018" name="Gigascience">
        <title>Genomes of trombidid mites reveal novel predicted allergens and laterally-transferred genes associated with secondary metabolism.</title>
        <authorList>
            <person name="Dong X."/>
            <person name="Chaisiri K."/>
            <person name="Xia D."/>
            <person name="Armstrong S.D."/>
            <person name="Fang Y."/>
            <person name="Donnelly M.J."/>
            <person name="Kadowaki T."/>
            <person name="McGarry J.W."/>
            <person name="Darby A.C."/>
            <person name="Makepeace B.L."/>
        </authorList>
    </citation>
    <scope>NUCLEOTIDE SEQUENCE [LARGE SCALE GENOMIC DNA]</scope>
    <source>
        <strain evidence="2">UoL-WK</strain>
    </source>
</reference>
<evidence type="ECO:0000313" key="2">
    <source>
        <dbReference type="EMBL" id="RWS03775.1"/>
    </source>
</evidence>
<dbReference type="InterPro" id="IPR036047">
    <property type="entry name" value="F-box-like_dom_sf"/>
</dbReference>
<organism evidence="2 3">
    <name type="scientific">Dinothrombium tinctorium</name>
    <dbReference type="NCBI Taxonomy" id="1965070"/>
    <lineage>
        <taxon>Eukaryota</taxon>
        <taxon>Metazoa</taxon>
        <taxon>Ecdysozoa</taxon>
        <taxon>Arthropoda</taxon>
        <taxon>Chelicerata</taxon>
        <taxon>Arachnida</taxon>
        <taxon>Acari</taxon>
        <taxon>Acariformes</taxon>
        <taxon>Trombidiformes</taxon>
        <taxon>Prostigmata</taxon>
        <taxon>Anystina</taxon>
        <taxon>Parasitengona</taxon>
        <taxon>Trombidioidea</taxon>
        <taxon>Trombidiidae</taxon>
        <taxon>Dinothrombium</taxon>
    </lineage>
</organism>
<dbReference type="CDD" id="cd09917">
    <property type="entry name" value="F-box_SF"/>
    <property type="match status" value="1"/>
</dbReference>
<feature type="domain" description="F-box" evidence="1">
    <location>
        <begin position="1"/>
        <end position="46"/>
    </location>
</feature>
<keyword evidence="3" id="KW-1185">Reference proteome</keyword>
<comment type="caution">
    <text evidence="2">The sequence shown here is derived from an EMBL/GenBank/DDBJ whole genome shotgun (WGS) entry which is preliminary data.</text>
</comment>
<dbReference type="EMBL" id="NCKU01006169">
    <property type="protein sequence ID" value="RWS03775.1"/>
    <property type="molecule type" value="Genomic_DNA"/>
</dbReference>
<accession>A0A443QL70</accession>
<proteinExistence type="predicted"/>
<dbReference type="AlphaFoldDB" id="A0A443QL70"/>
<gene>
    <name evidence="2" type="ORF">B4U79_18403</name>
</gene>
<dbReference type="Gene3D" id="3.80.10.10">
    <property type="entry name" value="Ribonuclease Inhibitor"/>
    <property type="match status" value="1"/>
</dbReference>
<dbReference type="Pfam" id="PF00646">
    <property type="entry name" value="F-box"/>
    <property type="match status" value="1"/>
</dbReference>